<protein>
    <submittedName>
        <fullName evidence="2">Uncharacterized protein</fullName>
    </submittedName>
</protein>
<dbReference type="EMBL" id="LR797822">
    <property type="protein sequence ID" value="CAB4241261.1"/>
    <property type="molecule type" value="Genomic_DNA"/>
</dbReference>
<evidence type="ECO:0000313" key="1">
    <source>
        <dbReference type="EMBL" id="CAB4120978.1"/>
    </source>
</evidence>
<accession>A0A6J5T9L5</accession>
<name>A0A6J5T9L5_9CAUD</name>
<dbReference type="EMBL" id="LR798189">
    <property type="protein sequence ID" value="CAB5078993.1"/>
    <property type="molecule type" value="Genomic_DNA"/>
</dbReference>
<evidence type="ECO:0000313" key="3">
    <source>
        <dbReference type="EMBL" id="CAB5078993.1"/>
    </source>
</evidence>
<proteinExistence type="predicted"/>
<sequence length="54" mass="6126">MKPRTRDDLGPAREAERSRLLLELRARSPKRPRAPQDNPATLELFAAALEPSLF</sequence>
<dbReference type="EMBL" id="LR796136">
    <property type="protein sequence ID" value="CAB4120978.1"/>
    <property type="molecule type" value="Genomic_DNA"/>
</dbReference>
<evidence type="ECO:0000313" key="2">
    <source>
        <dbReference type="EMBL" id="CAB4241261.1"/>
    </source>
</evidence>
<reference evidence="2" key="1">
    <citation type="submission" date="2020-05" db="EMBL/GenBank/DDBJ databases">
        <authorList>
            <person name="Chiriac C."/>
            <person name="Salcher M."/>
            <person name="Ghai R."/>
            <person name="Kavagutti S V."/>
        </authorList>
    </citation>
    <scope>NUCLEOTIDE SEQUENCE</scope>
</reference>
<gene>
    <name evidence="3" type="ORF">UFOVP145_34</name>
    <name evidence="1" type="ORF">UFOVP4_40</name>
    <name evidence="2" type="ORF">UFOVP64_20</name>
</gene>
<organism evidence="2">
    <name type="scientific">uncultured Caudovirales phage</name>
    <dbReference type="NCBI Taxonomy" id="2100421"/>
    <lineage>
        <taxon>Viruses</taxon>
        <taxon>Duplodnaviria</taxon>
        <taxon>Heunggongvirae</taxon>
        <taxon>Uroviricota</taxon>
        <taxon>Caudoviricetes</taxon>
        <taxon>Peduoviridae</taxon>
        <taxon>Maltschvirus</taxon>
        <taxon>Maltschvirus maltsch</taxon>
    </lineage>
</organism>